<sequence>MSTEQSYVGRENYASPAQQPWSSHTYRTQIYLLVAAIARLSEEPESQIWKRLYEKLEAFYGIYLPGIPRRKNESLLRVAERHDVIDKVYLVAQAEKLSLQ</sequence>
<dbReference type="Proteomes" id="UP000436006">
    <property type="component" value="Unassembled WGS sequence"/>
</dbReference>
<keyword evidence="2" id="KW-1185">Reference proteome</keyword>
<protein>
    <submittedName>
        <fullName evidence="1">Uncharacterized protein</fullName>
    </submittedName>
</protein>
<name>A0A7K1SMC6_9BACT</name>
<gene>
    <name evidence="1" type="ORF">GO755_33315</name>
</gene>
<evidence type="ECO:0000313" key="1">
    <source>
        <dbReference type="EMBL" id="MVM34955.1"/>
    </source>
</evidence>
<evidence type="ECO:0000313" key="2">
    <source>
        <dbReference type="Proteomes" id="UP000436006"/>
    </source>
</evidence>
<dbReference type="RefSeq" id="WP_157589767.1">
    <property type="nucleotide sequence ID" value="NZ_WPIN01000019.1"/>
</dbReference>
<accession>A0A7K1SMC6</accession>
<reference evidence="1 2" key="1">
    <citation type="submission" date="2019-12" db="EMBL/GenBank/DDBJ databases">
        <title>Spirosoma sp. HMF4905 genome sequencing and assembly.</title>
        <authorList>
            <person name="Kang H."/>
            <person name="Cha I."/>
            <person name="Kim H."/>
            <person name="Joh K."/>
        </authorList>
    </citation>
    <scope>NUCLEOTIDE SEQUENCE [LARGE SCALE GENOMIC DNA]</scope>
    <source>
        <strain evidence="1 2">HMF4905</strain>
    </source>
</reference>
<dbReference type="EMBL" id="WPIN01000019">
    <property type="protein sequence ID" value="MVM34955.1"/>
    <property type="molecule type" value="Genomic_DNA"/>
</dbReference>
<comment type="caution">
    <text evidence="1">The sequence shown here is derived from an EMBL/GenBank/DDBJ whole genome shotgun (WGS) entry which is preliminary data.</text>
</comment>
<proteinExistence type="predicted"/>
<dbReference type="AlphaFoldDB" id="A0A7K1SMC6"/>
<organism evidence="1 2">
    <name type="scientific">Spirosoma arboris</name>
    <dbReference type="NCBI Taxonomy" id="2682092"/>
    <lineage>
        <taxon>Bacteria</taxon>
        <taxon>Pseudomonadati</taxon>
        <taxon>Bacteroidota</taxon>
        <taxon>Cytophagia</taxon>
        <taxon>Cytophagales</taxon>
        <taxon>Cytophagaceae</taxon>
        <taxon>Spirosoma</taxon>
    </lineage>
</organism>